<feature type="compositionally biased region" description="Acidic residues" evidence="1">
    <location>
        <begin position="79"/>
        <end position="93"/>
    </location>
</feature>
<dbReference type="AlphaFoldDB" id="A0AB36E4C3"/>
<evidence type="ECO:0000256" key="1">
    <source>
        <dbReference type="SAM" id="MobiDB-lite"/>
    </source>
</evidence>
<evidence type="ECO:0008006" key="4">
    <source>
        <dbReference type="Google" id="ProtNLM"/>
    </source>
</evidence>
<evidence type="ECO:0000313" key="2">
    <source>
        <dbReference type="EMBL" id="OBX11623.1"/>
    </source>
</evidence>
<evidence type="ECO:0000313" key="3">
    <source>
        <dbReference type="Proteomes" id="UP000092527"/>
    </source>
</evidence>
<protein>
    <recommendedName>
        <fullName evidence="4">DUF2897 domain-containing protein</fullName>
    </recommendedName>
</protein>
<accession>A0AB36E4C3</accession>
<name>A0AB36E4C3_9PAST</name>
<feature type="region of interest" description="Disordered" evidence="1">
    <location>
        <begin position="59"/>
        <end position="93"/>
    </location>
</feature>
<sequence length="93" mass="10693">MQLIYLKNGGEEMNKKNLSLLSKLILLITFFIFSLPSNAGMITKAVGAYVAYKVITKNKEEKEQKQQSASEDHYRYSSDEECEEDEDSEECEE</sequence>
<organism evidence="2 3">
    <name type="scientific">Gallibacterium salpingitidis</name>
    <dbReference type="NCBI Taxonomy" id="505341"/>
    <lineage>
        <taxon>Bacteria</taxon>
        <taxon>Pseudomonadati</taxon>
        <taxon>Pseudomonadota</taxon>
        <taxon>Gammaproteobacteria</taxon>
        <taxon>Pasteurellales</taxon>
        <taxon>Pasteurellaceae</taxon>
        <taxon>Gallibacterium</taxon>
    </lineage>
</organism>
<comment type="caution">
    <text evidence="2">The sequence shown here is derived from an EMBL/GenBank/DDBJ whole genome shotgun (WGS) entry which is preliminary data.</text>
</comment>
<proteinExistence type="predicted"/>
<dbReference type="RefSeq" id="WP_066112468.1">
    <property type="nucleotide sequence ID" value="NZ_JTJT01000020.1"/>
</dbReference>
<dbReference type="Proteomes" id="UP000092527">
    <property type="component" value="Unassembled WGS sequence"/>
</dbReference>
<feature type="compositionally biased region" description="Basic and acidic residues" evidence="1">
    <location>
        <begin position="59"/>
        <end position="78"/>
    </location>
</feature>
<reference evidence="2 3" key="1">
    <citation type="submission" date="2014-11" db="EMBL/GenBank/DDBJ databases">
        <title>Pan-genome of Gallibacterium spp.</title>
        <authorList>
            <person name="Kudirkiene E."/>
            <person name="Bojesen A.M."/>
        </authorList>
    </citation>
    <scope>NUCLEOTIDE SEQUENCE [LARGE SCALE GENOMIC DNA]</scope>
    <source>
        <strain evidence="2 3">18469/18</strain>
    </source>
</reference>
<dbReference type="EMBL" id="JTJU01000009">
    <property type="protein sequence ID" value="OBX11623.1"/>
    <property type="molecule type" value="Genomic_DNA"/>
</dbReference>
<gene>
    <name evidence="2" type="ORF">QV09_01830</name>
</gene>